<gene>
    <name evidence="1" type="ORF">AVEN_178155_1</name>
</gene>
<protein>
    <submittedName>
        <fullName evidence="1">Uncharacterized protein</fullName>
    </submittedName>
</protein>
<dbReference type="Proteomes" id="UP000499080">
    <property type="component" value="Unassembled WGS sequence"/>
</dbReference>
<proteinExistence type="predicted"/>
<sequence length="115" mass="12293">MSFSSKKVPVLTLLHRAGGGSGLSKISPSTATKAGLVGWLQHERREVLISLERLAWLGVQLSLPAKARSVRLIGGYSTGGVSGENDYKVGRNQFMSFPPKVQFNPLTHRAGGSGF</sequence>
<keyword evidence="2" id="KW-1185">Reference proteome</keyword>
<comment type="caution">
    <text evidence="1">The sequence shown here is derived from an EMBL/GenBank/DDBJ whole genome shotgun (WGS) entry which is preliminary data.</text>
</comment>
<accession>A0A4Y1ZSL7</accession>
<dbReference type="AlphaFoldDB" id="A0A4Y1ZSL7"/>
<reference evidence="1 2" key="1">
    <citation type="journal article" date="2019" name="Sci. Rep.">
        <title>Orb-weaving spider Araneus ventricosus genome elucidates the spidroin gene catalogue.</title>
        <authorList>
            <person name="Kono N."/>
            <person name="Nakamura H."/>
            <person name="Ohtoshi R."/>
            <person name="Moran D.A.P."/>
            <person name="Shinohara A."/>
            <person name="Yoshida Y."/>
            <person name="Fujiwara M."/>
            <person name="Mori M."/>
            <person name="Tomita M."/>
            <person name="Arakawa K."/>
        </authorList>
    </citation>
    <scope>NUCLEOTIDE SEQUENCE [LARGE SCALE GENOMIC DNA]</scope>
</reference>
<organism evidence="1 2">
    <name type="scientific">Araneus ventricosus</name>
    <name type="common">Orbweaver spider</name>
    <name type="synonym">Epeira ventricosa</name>
    <dbReference type="NCBI Taxonomy" id="182803"/>
    <lineage>
        <taxon>Eukaryota</taxon>
        <taxon>Metazoa</taxon>
        <taxon>Ecdysozoa</taxon>
        <taxon>Arthropoda</taxon>
        <taxon>Chelicerata</taxon>
        <taxon>Arachnida</taxon>
        <taxon>Araneae</taxon>
        <taxon>Araneomorphae</taxon>
        <taxon>Entelegynae</taxon>
        <taxon>Araneoidea</taxon>
        <taxon>Araneidae</taxon>
        <taxon>Araneus</taxon>
    </lineage>
</organism>
<evidence type="ECO:0000313" key="1">
    <source>
        <dbReference type="EMBL" id="GBL64835.1"/>
    </source>
</evidence>
<dbReference type="EMBL" id="BGPR01077261">
    <property type="protein sequence ID" value="GBL64835.1"/>
    <property type="molecule type" value="Genomic_DNA"/>
</dbReference>
<name>A0A4Y1ZSL7_ARAVE</name>
<evidence type="ECO:0000313" key="2">
    <source>
        <dbReference type="Proteomes" id="UP000499080"/>
    </source>
</evidence>